<dbReference type="Proteomes" id="UP000251584">
    <property type="component" value="Unassembled WGS sequence"/>
</dbReference>
<dbReference type="Pfam" id="PF00989">
    <property type="entry name" value="PAS"/>
    <property type="match status" value="1"/>
</dbReference>
<dbReference type="SUPFAM" id="SSF55785">
    <property type="entry name" value="PYP-like sensor domain (PAS domain)"/>
    <property type="match status" value="1"/>
</dbReference>
<dbReference type="InterPro" id="IPR052155">
    <property type="entry name" value="Biofilm_reg_signaling"/>
</dbReference>
<protein>
    <submittedName>
        <fullName evidence="3">Aerobic respiration control sensor protein ArcB</fullName>
        <ecNumber evidence="3">2.7.13.3</ecNumber>
    </submittedName>
</protein>
<reference evidence="3 4" key="1">
    <citation type="submission" date="2018-06" db="EMBL/GenBank/DDBJ databases">
        <authorList>
            <consortium name="Pathogen Informatics"/>
            <person name="Doyle S."/>
        </authorList>
    </citation>
    <scope>NUCLEOTIDE SEQUENCE [LARGE SCALE GENOMIC DNA]</scope>
    <source>
        <strain evidence="3 4">NCTC10786</strain>
    </source>
</reference>
<proteinExistence type="predicted"/>
<sequence>MLSLIRKIADREKAEAERQSTFEQLKVEIKEREETQIQLEQQSSFLRSFLDASPDLVFYRNEDKEFSGCNRAMELLTGKSEKQLVHLKPADVYSPEAAEKVIETDEKVFRHNVSLTYEQWLDYPDGRKACFEIRKVPYYDRVGKRHGLMGFGRDITERKRYQDALERASRDKTTFISTISPRVAYAAERHCRLKPHSAGHRPYQRAGKIPENHPCLCGPRWGIFSTISLIWIRWSGVKSSWITSR</sequence>
<dbReference type="InterPro" id="IPR000014">
    <property type="entry name" value="PAS"/>
</dbReference>
<dbReference type="CDD" id="cd00130">
    <property type="entry name" value="PAS"/>
    <property type="match status" value="1"/>
</dbReference>
<name>A0A2X2YHF7_CITKO</name>
<dbReference type="PROSITE" id="PS50113">
    <property type="entry name" value="PAC"/>
    <property type="match status" value="1"/>
</dbReference>
<dbReference type="Gene3D" id="3.30.450.20">
    <property type="entry name" value="PAS domain"/>
    <property type="match status" value="1"/>
</dbReference>
<evidence type="ECO:0000313" key="4">
    <source>
        <dbReference type="Proteomes" id="UP000251584"/>
    </source>
</evidence>
<keyword evidence="3" id="KW-0808">Transferase</keyword>
<dbReference type="InterPro" id="IPR035965">
    <property type="entry name" value="PAS-like_dom_sf"/>
</dbReference>
<dbReference type="EC" id="2.7.13.3" evidence="3"/>
<dbReference type="PANTHER" id="PTHR44757">
    <property type="entry name" value="DIGUANYLATE CYCLASE DGCP"/>
    <property type="match status" value="1"/>
</dbReference>
<dbReference type="InterPro" id="IPR000700">
    <property type="entry name" value="PAS-assoc_C"/>
</dbReference>
<dbReference type="InterPro" id="IPR013767">
    <property type="entry name" value="PAS_fold"/>
</dbReference>
<feature type="domain" description="PAS" evidence="1">
    <location>
        <begin position="42"/>
        <end position="112"/>
    </location>
</feature>
<evidence type="ECO:0000259" key="2">
    <source>
        <dbReference type="PROSITE" id="PS50113"/>
    </source>
</evidence>
<evidence type="ECO:0000313" key="3">
    <source>
        <dbReference type="EMBL" id="SQB37339.1"/>
    </source>
</evidence>
<evidence type="ECO:0000259" key="1">
    <source>
        <dbReference type="PROSITE" id="PS50112"/>
    </source>
</evidence>
<organism evidence="3 4">
    <name type="scientific">Citrobacter koseri</name>
    <name type="common">Citrobacter diversus</name>
    <dbReference type="NCBI Taxonomy" id="545"/>
    <lineage>
        <taxon>Bacteria</taxon>
        <taxon>Pseudomonadati</taxon>
        <taxon>Pseudomonadota</taxon>
        <taxon>Gammaproteobacteria</taxon>
        <taxon>Enterobacterales</taxon>
        <taxon>Enterobacteriaceae</taxon>
        <taxon>Citrobacter</taxon>
    </lineage>
</organism>
<dbReference type="PROSITE" id="PS50112">
    <property type="entry name" value="PAS"/>
    <property type="match status" value="1"/>
</dbReference>
<dbReference type="GO" id="GO:0004673">
    <property type="term" value="F:protein histidine kinase activity"/>
    <property type="evidence" value="ECO:0007669"/>
    <property type="project" value="UniProtKB-EC"/>
</dbReference>
<dbReference type="PANTHER" id="PTHR44757:SF2">
    <property type="entry name" value="BIOFILM ARCHITECTURE MAINTENANCE PROTEIN MBAA"/>
    <property type="match status" value="1"/>
</dbReference>
<dbReference type="EMBL" id="UAVY01000007">
    <property type="protein sequence ID" value="SQB37339.1"/>
    <property type="molecule type" value="Genomic_DNA"/>
</dbReference>
<dbReference type="SMART" id="SM00091">
    <property type="entry name" value="PAS"/>
    <property type="match status" value="1"/>
</dbReference>
<dbReference type="AlphaFoldDB" id="A0A2X2YHF7"/>
<dbReference type="FunFam" id="3.30.450.20:FF:000032">
    <property type="entry name" value="Aerobic respiration control sensor protein"/>
    <property type="match status" value="1"/>
</dbReference>
<accession>A0A2X2YHF7</accession>
<gene>
    <name evidence="3" type="primary">arcB_2</name>
    <name evidence="3" type="ORF">NCTC10786_04087</name>
</gene>
<feature type="domain" description="PAC" evidence="2">
    <location>
        <begin position="115"/>
        <end position="167"/>
    </location>
</feature>
<dbReference type="GO" id="GO:0006355">
    <property type="term" value="P:regulation of DNA-templated transcription"/>
    <property type="evidence" value="ECO:0007669"/>
    <property type="project" value="InterPro"/>
</dbReference>
<dbReference type="NCBIfam" id="TIGR00229">
    <property type="entry name" value="sensory_box"/>
    <property type="match status" value="1"/>
</dbReference>